<proteinExistence type="predicted"/>
<evidence type="ECO:0000313" key="3">
    <source>
        <dbReference type="EMBL" id="VFK77179.1"/>
    </source>
</evidence>
<dbReference type="EMBL" id="CAADGH010000107">
    <property type="protein sequence ID" value="VFK77179.1"/>
    <property type="molecule type" value="Genomic_DNA"/>
</dbReference>
<evidence type="ECO:0000313" key="2">
    <source>
        <dbReference type="EMBL" id="VFK35280.1"/>
    </source>
</evidence>
<organism evidence="3">
    <name type="scientific">Candidatus Kentrum sp. MB</name>
    <dbReference type="NCBI Taxonomy" id="2138164"/>
    <lineage>
        <taxon>Bacteria</taxon>
        <taxon>Pseudomonadati</taxon>
        <taxon>Pseudomonadota</taxon>
        <taxon>Gammaproteobacteria</taxon>
        <taxon>Candidatus Kentrum</taxon>
    </lineage>
</organism>
<evidence type="ECO:0000313" key="1">
    <source>
        <dbReference type="EMBL" id="VFK32295.1"/>
    </source>
</evidence>
<sequence>MYTKIQQVFWFIVLVAMVFPIPYAFAEGPGVANGEIRIHTVSLRVLQERLRDCEPAKACSSELLQFSGITRLMGYVLDHNNQDIVLFGQKQVGLPPLHVEHFVTALRNAWMRYAPLRGNVYQYSYPGCSIDPNPSTFRKLSRIGRRIRQGSNSRQVDAQLAQWEQVCKEPQRVRVMGVPFHSDFARIMVEADYDMKRLADGIDKPDIPGLMSLMDSKMAAAKDAAIHERPIAISVGGMNRFWFYPGEQRYEEDEDIVLITDSPVRLLTEESYLGNTGKYVSGNRVDPHARHFAEGVSLLYGELAIHRPIYRELENLFRFFALAQIMRAKAVDRTVGLELNYLLEEFRLPRTPVNRQLPGRSALKQFQHRQELENGYREVRLWMPSCGGVGIEIPPSSNAFVHDRYGFLHTVKTRVQSARSDNSMLAWRVDIPSKSWHRFLIRLRMLRISKNNNAFSLISVESLNKGRGYLVTDKSGEHTIQEPKQLARHLQEASDVRNNIYVQTKGFPTSLKKEAFFRTVVSHSERIRSGHDVKLRMLGKYERSTGSKLPTARELALSPGFRLYGELSIEPYRKTGLYQGRHKFRTSIEGRIYTGIIRAVGKTKLIVNSFFERLQGLEKDLGKGSIMDSINATRQAMKESGEIEGDRDFRVIIDNQAGERQMVLLPLFHRGEYATV</sequence>
<reference evidence="3" key="1">
    <citation type="submission" date="2019-02" db="EMBL/GenBank/DDBJ databases">
        <authorList>
            <person name="Gruber-Vodicka R. H."/>
            <person name="Seah K. B. B."/>
        </authorList>
    </citation>
    <scope>NUCLEOTIDE SEQUENCE</scope>
    <source>
        <strain evidence="1">BECK_BZ197</strain>
        <strain evidence="3">BECK_BZ198</strain>
        <strain evidence="2">BECK_BZ199</strain>
    </source>
</reference>
<dbReference type="InterPro" id="IPR011487">
    <property type="entry name" value="DUF1598"/>
</dbReference>
<dbReference type="AlphaFoldDB" id="A0A451BFX5"/>
<dbReference type="Pfam" id="PF07643">
    <property type="entry name" value="DUF1598"/>
    <property type="match status" value="1"/>
</dbReference>
<name>A0A451BFX5_9GAMM</name>
<accession>A0A451BFX5</accession>
<dbReference type="EMBL" id="CAADFQ010000109">
    <property type="protein sequence ID" value="VFK35280.1"/>
    <property type="molecule type" value="Genomic_DNA"/>
</dbReference>
<protein>
    <submittedName>
        <fullName evidence="3">Uncharacterized protein</fullName>
    </submittedName>
</protein>
<gene>
    <name evidence="1" type="ORF">BECKMB1821G_GA0114241_11074</name>
    <name evidence="3" type="ORF">BECKMB1821H_GA0114242_11074</name>
    <name evidence="2" type="ORF">BECKMB1821I_GA0114274_11094</name>
</gene>
<dbReference type="EMBL" id="CAADFO010000107">
    <property type="protein sequence ID" value="VFK32295.1"/>
    <property type="molecule type" value="Genomic_DNA"/>
</dbReference>